<dbReference type="PANTHER" id="PTHR43788">
    <property type="entry name" value="DNA2/NAM7 HELICASE FAMILY MEMBER"/>
    <property type="match status" value="1"/>
</dbReference>
<evidence type="ECO:0000259" key="3">
    <source>
        <dbReference type="Pfam" id="PF08378"/>
    </source>
</evidence>
<dbReference type="HOGENOM" id="CLU_024502_0_0_0"/>
<dbReference type="PANTHER" id="PTHR43788:SF8">
    <property type="entry name" value="DNA-BINDING PROTEIN SMUBP-2"/>
    <property type="match status" value="1"/>
</dbReference>
<dbReference type="EMBL" id="CP001276">
    <property type="protein sequence ID" value="ACM06600.1"/>
    <property type="molecule type" value="Genomic_DNA"/>
</dbReference>
<keyword evidence="5" id="KW-1185">Reference proteome</keyword>
<evidence type="ECO:0000259" key="2">
    <source>
        <dbReference type="Pfam" id="PF04851"/>
    </source>
</evidence>
<dbReference type="InterPro" id="IPR006935">
    <property type="entry name" value="Helicase/UvrB_N"/>
</dbReference>
<dbReference type="InterPro" id="IPR011528">
    <property type="entry name" value="NERD"/>
</dbReference>
<dbReference type="SUPFAM" id="SSF52540">
    <property type="entry name" value="P-loop containing nucleoside triphosphate hydrolases"/>
    <property type="match status" value="1"/>
</dbReference>
<feature type="region of interest" description="Disordered" evidence="1">
    <location>
        <begin position="1"/>
        <end position="65"/>
    </location>
</feature>
<dbReference type="eggNOG" id="COG1061">
    <property type="taxonomic scope" value="Bacteria"/>
</dbReference>
<organism evidence="4 5">
    <name type="scientific">Thermomicrobium roseum (strain ATCC 27502 / DSM 5159 / P-2)</name>
    <dbReference type="NCBI Taxonomy" id="309801"/>
    <lineage>
        <taxon>Bacteria</taxon>
        <taxon>Pseudomonadati</taxon>
        <taxon>Thermomicrobiota</taxon>
        <taxon>Thermomicrobia</taxon>
        <taxon>Thermomicrobiales</taxon>
        <taxon>Thermomicrobiaceae</taxon>
        <taxon>Thermomicrobium</taxon>
    </lineage>
</organism>
<dbReference type="InterPro" id="IPR027417">
    <property type="entry name" value="P-loop_NTPase"/>
</dbReference>
<dbReference type="KEGG" id="tro:trd_A0123"/>
<evidence type="ECO:0000313" key="4">
    <source>
        <dbReference type="EMBL" id="ACM06600.1"/>
    </source>
</evidence>
<sequence>MAGLHRAAGGRLISQHTSAADGAARGQRLPSTHEDGGRSSDASSQFARFRERSSAPRRAGYTRRLGSRSAIGGSERWRFDGRRALGSWRGQPERFVRAPRRQFAPRQVSRHLAEWTPYRCRHRGSPLGRSRLMATMYPQFPRYCGFQSDAKLLVYGVLAHQLPDECIVLFGVRLLVRDGPDEIDAEADFIIVEPECGVLVLEIKGGGIRRDARTGQWFSLDRRGEQHAIGNPIEQARRTRYALARKLKEGPRTKLFDYPIRHAVIFPDVTLRQQWLGPDVEPDIVLDERSLTGLHGAIRRALGGPRPEGPLAPAAIQALVDALSPTIEVRKPRLGRLVREAEEEIVQLTERQFAVLRLLERHRRARIVGPAGSGKTMLAIEKARQLALQGNRVLLTCFNRNLSRWMRRTLQDALGTTELFEGDRPLLVVTHFHGLVRDFCERTGRRFQPPAGDRREEERFWKEQAPQILIDSVEQLPDLRFDAIIVDEGQDFLTDWWIALLEVLGDQERGFLYIFYDDNQTLYTDSRQLEFPIVDEPYMLAEVFRNTRPIFERFRPFYRGSIEPLFRGPDGPEVEEVPVTGQGVLQALASRLRRLFEEEGIEPRDVVILTPRSRERSALRDKTRIAARWQLTWEPVDREEVNHRVRASSIHAFEGLESPVVILAELDDLAHPRVDEPLSVALSRARSHLIVLGELPVDLLSL</sequence>
<name>B9L2V9_THERP</name>
<keyword evidence="4" id="KW-0614">Plasmid</keyword>
<evidence type="ECO:0000256" key="1">
    <source>
        <dbReference type="SAM" id="MobiDB-lite"/>
    </source>
</evidence>
<proteinExistence type="predicted"/>
<feature type="domain" description="NERD" evidence="3">
    <location>
        <begin position="154"/>
        <end position="267"/>
    </location>
</feature>
<dbReference type="Proteomes" id="UP000000447">
    <property type="component" value="Plasmid unnamed"/>
</dbReference>
<dbReference type="Gene3D" id="3.40.50.300">
    <property type="entry name" value="P-loop containing nucleotide triphosphate hydrolases"/>
    <property type="match status" value="2"/>
</dbReference>
<dbReference type="Pfam" id="PF08378">
    <property type="entry name" value="NERD"/>
    <property type="match status" value="1"/>
</dbReference>
<accession>B9L2V9</accession>
<dbReference type="GO" id="GO:0043139">
    <property type="term" value="F:5'-3' DNA helicase activity"/>
    <property type="evidence" value="ECO:0007669"/>
    <property type="project" value="TreeGrafter"/>
</dbReference>
<dbReference type="InterPro" id="IPR050534">
    <property type="entry name" value="Coronavir_polyprotein_1ab"/>
</dbReference>
<dbReference type="eggNOG" id="COG1112">
    <property type="taxonomic scope" value="Bacteria"/>
</dbReference>
<protein>
    <submittedName>
        <fullName evidence="4">Nerd domain protein</fullName>
    </submittedName>
</protein>
<feature type="domain" description="Helicase/UvrB N-terminal" evidence="2">
    <location>
        <begin position="339"/>
        <end position="420"/>
    </location>
</feature>
<reference evidence="4 5" key="1">
    <citation type="journal article" date="2009" name="PLoS ONE">
        <title>Complete genome sequence of the aerobic CO-oxidizing thermophile Thermomicrobium roseum.</title>
        <authorList>
            <person name="Wu D."/>
            <person name="Raymond J."/>
            <person name="Wu M."/>
            <person name="Chatterji S."/>
            <person name="Ren Q."/>
            <person name="Graham J.E."/>
            <person name="Bryant D.A."/>
            <person name="Robb F."/>
            <person name="Colman A."/>
            <person name="Tallon L.J."/>
            <person name="Badger J.H."/>
            <person name="Madupu R."/>
            <person name="Ward N.L."/>
            <person name="Eisen J.A."/>
        </authorList>
    </citation>
    <scope>NUCLEOTIDE SEQUENCE [LARGE SCALE GENOMIC DNA]</scope>
    <source>
        <strain evidence="5">ATCC 27502 / DSM 5159 / P-2</strain>
        <plasmid evidence="4">unnamed</plasmid>
    </source>
</reference>
<dbReference type="GO" id="GO:0005524">
    <property type="term" value="F:ATP binding"/>
    <property type="evidence" value="ECO:0007669"/>
    <property type="project" value="InterPro"/>
</dbReference>
<evidence type="ECO:0000313" key="5">
    <source>
        <dbReference type="Proteomes" id="UP000000447"/>
    </source>
</evidence>
<dbReference type="GO" id="GO:0003677">
    <property type="term" value="F:DNA binding"/>
    <property type="evidence" value="ECO:0007669"/>
    <property type="project" value="InterPro"/>
</dbReference>
<dbReference type="GO" id="GO:0016787">
    <property type="term" value="F:hydrolase activity"/>
    <property type="evidence" value="ECO:0007669"/>
    <property type="project" value="InterPro"/>
</dbReference>
<dbReference type="AlphaFoldDB" id="B9L2V9"/>
<gene>
    <name evidence="4" type="ordered locus">trd_A0123</name>
</gene>
<dbReference type="Pfam" id="PF04851">
    <property type="entry name" value="ResIII"/>
    <property type="match status" value="1"/>
</dbReference>
<geneLocation type="plasmid" evidence="5">
    <name>Tros</name>
</geneLocation>